<evidence type="ECO:0000313" key="3">
    <source>
        <dbReference type="Proteomes" id="UP000256845"/>
    </source>
</evidence>
<dbReference type="Gene3D" id="3.30.1330.40">
    <property type="entry name" value="RutC-like"/>
    <property type="match status" value="1"/>
</dbReference>
<dbReference type="OrthoDB" id="583118at2"/>
<dbReference type="PANTHER" id="PTHR11803:SF58">
    <property type="entry name" value="PROTEIN HMF1-RELATED"/>
    <property type="match status" value="1"/>
</dbReference>
<dbReference type="GO" id="GO:0005829">
    <property type="term" value="C:cytosol"/>
    <property type="evidence" value="ECO:0007669"/>
    <property type="project" value="TreeGrafter"/>
</dbReference>
<comment type="caution">
    <text evidence="2">The sequence shown here is derived from an EMBL/GenBank/DDBJ whole genome shotgun (WGS) entry which is preliminary data.</text>
</comment>
<dbReference type="Pfam" id="PF01042">
    <property type="entry name" value="Ribonuc_L-PSP"/>
    <property type="match status" value="1"/>
</dbReference>
<protein>
    <submittedName>
        <fullName evidence="2">Enamine deaminase RidA (YjgF/YER057c/UK114 family)</fullName>
    </submittedName>
</protein>
<dbReference type="InterPro" id="IPR035959">
    <property type="entry name" value="RutC-like_sf"/>
</dbReference>
<accession>A0A3D9H9J2</accession>
<dbReference type="Proteomes" id="UP000256845">
    <property type="component" value="Unassembled WGS sequence"/>
</dbReference>
<comment type="similarity">
    <text evidence="1">Belongs to the RutC family.</text>
</comment>
<organism evidence="2 3">
    <name type="scientific">Aestuariispira insulae</name>
    <dbReference type="NCBI Taxonomy" id="1461337"/>
    <lineage>
        <taxon>Bacteria</taxon>
        <taxon>Pseudomonadati</taxon>
        <taxon>Pseudomonadota</taxon>
        <taxon>Alphaproteobacteria</taxon>
        <taxon>Rhodospirillales</taxon>
        <taxon>Kiloniellaceae</taxon>
        <taxon>Aestuariispira</taxon>
    </lineage>
</organism>
<proteinExistence type="inferred from homology"/>
<dbReference type="AlphaFoldDB" id="A0A3D9H9J2"/>
<dbReference type="CDD" id="cd00448">
    <property type="entry name" value="YjgF_YER057c_UK114_family"/>
    <property type="match status" value="1"/>
</dbReference>
<dbReference type="PANTHER" id="PTHR11803">
    <property type="entry name" value="2-IMINOBUTANOATE/2-IMINOPROPANOATE DEAMINASE RIDA"/>
    <property type="match status" value="1"/>
</dbReference>
<dbReference type="RefSeq" id="WP_115938134.1">
    <property type="nucleotide sequence ID" value="NZ_QRDW01000010.1"/>
</dbReference>
<dbReference type="InterPro" id="IPR006175">
    <property type="entry name" value="YjgF/YER057c/UK114"/>
</dbReference>
<evidence type="ECO:0000256" key="1">
    <source>
        <dbReference type="ARBA" id="ARBA00010552"/>
    </source>
</evidence>
<gene>
    <name evidence="2" type="ORF">DFP90_11073</name>
</gene>
<keyword evidence="3" id="KW-1185">Reference proteome</keyword>
<dbReference type="GO" id="GO:0019239">
    <property type="term" value="F:deaminase activity"/>
    <property type="evidence" value="ECO:0007669"/>
    <property type="project" value="TreeGrafter"/>
</dbReference>
<evidence type="ECO:0000313" key="2">
    <source>
        <dbReference type="EMBL" id="RED46164.1"/>
    </source>
</evidence>
<sequence>MEHLNLKNLGLPVGPYSHAVCHNGFLFTSGFTAFGTDAQSKSISVQARAIFQQLEQIARDQKRSLADLVKVTIFVTDLAEIEPLRDFLRKAYPGIPPASSLVQITGLFSPDLKIEIEAVFAL</sequence>
<dbReference type="EMBL" id="QRDW01000010">
    <property type="protein sequence ID" value="RED46164.1"/>
    <property type="molecule type" value="Genomic_DNA"/>
</dbReference>
<reference evidence="2 3" key="1">
    <citation type="submission" date="2018-07" db="EMBL/GenBank/DDBJ databases">
        <title>Genomic Encyclopedia of Type Strains, Phase III (KMG-III): the genomes of soil and plant-associated and newly described type strains.</title>
        <authorList>
            <person name="Whitman W."/>
        </authorList>
    </citation>
    <scope>NUCLEOTIDE SEQUENCE [LARGE SCALE GENOMIC DNA]</scope>
    <source>
        <strain evidence="2 3">CECT 8488</strain>
    </source>
</reference>
<dbReference type="SUPFAM" id="SSF55298">
    <property type="entry name" value="YjgF-like"/>
    <property type="match status" value="1"/>
</dbReference>
<name>A0A3D9H9J2_9PROT</name>